<dbReference type="Proteomes" id="UP000318585">
    <property type="component" value="Unassembled WGS sequence"/>
</dbReference>
<organism evidence="1 2">
    <name type="scientific">Flavobacterium franklandianum</name>
    <dbReference type="NCBI Taxonomy" id="2594430"/>
    <lineage>
        <taxon>Bacteria</taxon>
        <taxon>Pseudomonadati</taxon>
        <taxon>Bacteroidota</taxon>
        <taxon>Flavobacteriia</taxon>
        <taxon>Flavobacteriales</taxon>
        <taxon>Flavobacteriaceae</taxon>
        <taxon>Flavobacterium</taxon>
    </lineage>
</organism>
<gene>
    <name evidence="1" type="ORF">FNW17_04825</name>
</gene>
<reference evidence="1 2" key="1">
    <citation type="submission" date="2019-07" db="EMBL/GenBank/DDBJ databases">
        <title>Novel species of Flavobacterium.</title>
        <authorList>
            <person name="Liu Q."/>
            <person name="Xin Y.-H."/>
        </authorList>
    </citation>
    <scope>NUCLEOTIDE SEQUENCE [LARGE SCALE GENOMIC DNA]</scope>
    <source>
        <strain evidence="1 2">LB3P56</strain>
    </source>
</reference>
<evidence type="ECO:0000313" key="1">
    <source>
        <dbReference type="EMBL" id="TRX22001.1"/>
    </source>
</evidence>
<proteinExistence type="predicted"/>
<sequence length="79" mass="9419">MNTFTQKEFAFSRKILCSFFGHKMITTRNVTNHFKEYKCSSCGLEMTNDIHGQTIYLTQELKDINEILNRLYIKRNYSI</sequence>
<evidence type="ECO:0000313" key="2">
    <source>
        <dbReference type="Proteomes" id="UP000318585"/>
    </source>
</evidence>
<name>A0A553CNM8_9FLAO</name>
<accession>A0A553CNM8</accession>
<comment type="caution">
    <text evidence="1">The sequence shown here is derived from an EMBL/GenBank/DDBJ whole genome shotgun (WGS) entry which is preliminary data.</text>
</comment>
<protein>
    <recommendedName>
        <fullName evidence="3">Prophage protein</fullName>
    </recommendedName>
</protein>
<dbReference type="EMBL" id="VJZR01000003">
    <property type="protein sequence ID" value="TRX22001.1"/>
    <property type="molecule type" value="Genomic_DNA"/>
</dbReference>
<keyword evidence="2" id="KW-1185">Reference proteome</keyword>
<dbReference type="RefSeq" id="WP_143392095.1">
    <property type="nucleotide sequence ID" value="NZ_VJZQ01000053.1"/>
</dbReference>
<dbReference type="OrthoDB" id="1450221at2"/>
<dbReference type="AlphaFoldDB" id="A0A553CNM8"/>
<evidence type="ECO:0008006" key="3">
    <source>
        <dbReference type="Google" id="ProtNLM"/>
    </source>
</evidence>